<dbReference type="Proteomes" id="UP000480350">
    <property type="component" value="Unassembled WGS sequence"/>
</dbReference>
<feature type="coiled-coil region" evidence="7">
    <location>
        <begin position="707"/>
        <end position="755"/>
    </location>
</feature>
<comment type="caution">
    <text evidence="10">The sequence shown here is derived from an EMBL/GenBank/DDBJ whole genome shotgun (WGS) entry which is preliminary data.</text>
</comment>
<feature type="domain" description="Mce/MlaD" evidence="9">
    <location>
        <begin position="47"/>
        <end position="123"/>
    </location>
</feature>
<dbReference type="EMBL" id="WUPT01000001">
    <property type="protein sequence ID" value="MXQ06883.1"/>
    <property type="molecule type" value="Genomic_DNA"/>
</dbReference>
<reference evidence="10 11" key="2">
    <citation type="submission" date="2020-03" db="EMBL/GenBank/DDBJ databases">
        <title>Kangsaoukella pontilimi gen. nov., sp. nov., a new member of the family Rhodobacteraceae isolated from a tidal mudflat.</title>
        <authorList>
            <person name="Kim I.S."/>
        </authorList>
    </citation>
    <scope>NUCLEOTIDE SEQUENCE [LARGE SCALE GENOMIC DNA]</scope>
    <source>
        <strain evidence="10 11">GH1-50</strain>
    </source>
</reference>
<dbReference type="Pfam" id="PF02470">
    <property type="entry name" value="MlaD"/>
    <property type="match status" value="3"/>
</dbReference>
<evidence type="ECO:0000256" key="6">
    <source>
        <dbReference type="ARBA" id="ARBA00023136"/>
    </source>
</evidence>
<keyword evidence="5 8" id="KW-1133">Transmembrane helix</keyword>
<organism evidence="10 11">
    <name type="scientific">Kangsaoukella pontilimi</name>
    <dbReference type="NCBI Taxonomy" id="2691042"/>
    <lineage>
        <taxon>Bacteria</taxon>
        <taxon>Pseudomonadati</taxon>
        <taxon>Pseudomonadota</taxon>
        <taxon>Alphaproteobacteria</taxon>
        <taxon>Rhodobacterales</taxon>
        <taxon>Paracoccaceae</taxon>
        <taxon>Kangsaoukella</taxon>
    </lineage>
</organism>
<keyword evidence="2" id="KW-1003">Cell membrane</keyword>
<reference evidence="10 11" key="1">
    <citation type="submission" date="2019-12" db="EMBL/GenBank/DDBJ databases">
        <authorList>
            <person name="Lee S.D."/>
        </authorList>
    </citation>
    <scope>NUCLEOTIDE SEQUENCE [LARGE SCALE GENOMIC DNA]</scope>
    <source>
        <strain evidence="10 11">GH1-50</strain>
    </source>
</reference>
<dbReference type="RefSeq" id="WP_160762796.1">
    <property type="nucleotide sequence ID" value="NZ_WUPT01000001.1"/>
</dbReference>
<comment type="subcellular location">
    <subcellularLocation>
        <location evidence="1">Cell inner membrane</location>
    </subcellularLocation>
</comment>
<dbReference type="InterPro" id="IPR003399">
    <property type="entry name" value="Mce/MlaD"/>
</dbReference>
<keyword evidence="6 8" id="KW-0472">Membrane</keyword>
<evidence type="ECO:0000256" key="7">
    <source>
        <dbReference type="SAM" id="Coils"/>
    </source>
</evidence>
<evidence type="ECO:0000313" key="11">
    <source>
        <dbReference type="Proteomes" id="UP000480350"/>
    </source>
</evidence>
<evidence type="ECO:0000256" key="2">
    <source>
        <dbReference type="ARBA" id="ARBA00022475"/>
    </source>
</evidence>
<dbReference type="InterPro" id="IPR051800">
    <property type="entry name" value="PqiA-PqiB_transport"/>
</dbReference>
<feature type="domain" description="Mce/MlaD" evidence="9">
    <location>
        <begin position="302"/>
        <end position="394"/>
    </location>
</feature>
<dbReference type="AlphaFoldDB" id="A0A7C9IPI5"/>
<evidence type="ECO:0000256" key="3">
    <source>
        <dbReference type="ARBA" id="ARBA00022519"/>
    </source>
</evidence>
<dbReference type="PANTHER" id="PTHR30462">
    <property type="entry name" value="INTERMEMBRANE TRANSPORT PROTEIN PQIB-RELATED"/>
    <property type="match status" value="1"/>
</dbReference>
<keyword evidence="11" id="KW-1185">Reference proteome</keyword>
<evidence type="ECO:0000259" key="9">
    <source>
        <dbReference type="Pfam" id="PF02470"/>
    </source>
</evidence>
<accession>A0A7C9IPI5</accession>
<keyword evidence="3" id="KW-0997">Cell inner membrane</keyword>
<protein>
    <submittedName>
        <fullName evidence="10">MCE family protein</fullName>
    </submittedName>
</protein>
<feature type="domain" description="Mce/MlaD" evidence="9">
    <location>
        <begin position="163"/>
        <end position="222"/>
    </location>
</feature>
<evidence type="ECO:0000256" key="1">
    <source>
        <dbReference type="ARBA" id="ARBA00004533"/>
    </source>
</evidence>
<evidence type="ECO:0000313" key="10">
    <source>
        <dbReference type="EMBL" id="MXQ06883.1"/>
    </source>
</evidence>
<evidence type="ECO:0000256" key="4">
    <source>
        <dbReference type="ARBA" id="ARBA00022692"/>
    </source>
</evidence>
<evidence type="ECO:0000256" key="8">
    <source>
        <dbReference type="SAM" id="Phobius"/>
    </source>
</evidence>
<proteinExistence type="predicted"/>
<evidence type="ECO:0000256" key="5">
    <source>
        <dbReference type="ARBA" id="ARBA00022989"/>
    </source>
</evidence>
<keyword evidence="4 8" id="KW-0812">Transmembrane</keyword>
<dbReference type="PANTHER" id="PTHR30462:SF2">
    <property type="entry name" value="INTERMEMBRANE TRANSPORT PROTEIN PQIB"/>
    <property type="match status" value="1"/>
</dbReference>
<feature type="transmembrane region" description="Helical" evidence="8">
    <location>
        <begin position="23"/>
        <end position="43"/>
    </location>
</feature>
<gene>
    <name evidence="10" type="ORF">GQ651_03390</name>
</gene>
<dbReference type="GO" id="GO:0005886">
    <property type="term" value="C:plasma membrane"/>
    <property type="evidence" value="ECO:0007669"/>
    <property type="project" value="UniProtKB-SubCell"/>
</dbReference>
<name>A0A7C9IPI5_9RHOB</name>
<sequence length="794" mass="83606">MSDTPPEVPIEGARQSLFERASIVWIVPLGALLIALGVAWNAYSERGPLIEISFENAEGIGANETELKYRNVSVGVVEAVRFTDTLDRVLVSVRLDKEVAAFVDAESEFWVVRPEVSASGVSGLETVLSGVFIEGAWDSEIGEPATRFEGLDDAPVFTPSSRGLRFELRTSRQEGLTDNTPILYKGIEVGRIGSARISQDGQWIFAEAIIFEPHDRLITSATRFWDTSGFSLNIGPNGAELAFSSVASLISGGITFDTLVSGGQRVRSGTVFEIFPDEAAARNSVFEENDGTTVTLSAIFSENVSGLSTGAPVEWRGVRVGEVLNVTGLIDPDRFGDERVRLLVAMDVRPGRFGLQGDQSEETALAFLEERVEAGLRARLATASILTGGLKIEFVQVEEPPGEARLEDADPFPLMPVTDAAVSDVTASAEGVLERVAALPIEGLLDSAINFLDSGTAFVTSENVRETPAELRGLLADARGVIGSDEVQAIPGEVAAILGDIRLASADLRRIVTALEEADAVSRLVTAIDDAGAAARSVETTLNDLQPLTDRLVALADKANALPLEELLAEVTGLAEDGRGLIASDAAQVLPERFGEALDSLNAILTDIDEAGAADRLTAALSAAEDAARGVENSVAGVPELVERIDAIAADIGTVPFEQVANDLSEVLATANRLIGDATAERLPAALAGALSQAEAALADLNEAGIVATANQTLEAAERAAEAVAEAADGLPQLVARANAAIAQAETTLQGYQTNSPFAREVQTALRDIQAAADAVTSLSRALERRPNSIILGR</sequence>
<keyword evidence="7" id="KW-0175">Coiled coil</keyword>